<feature type="domain" description="RecF/RecN/SMC N-terminal" evidence="3">
    <location>
        <begin position="2"/>
        <end position="1038"/>
    </location>
</feature>
<dbReference type="InterPro" id="IPR024704">
    <property type="entry name" value="SMC"/>
</dbReference>
<sequence length="1055" mass="124487">MFLTHLNVQGFKSFAHPITIEFHPGLNVIVGPNGSGKSNVIDALRWVLGDNFREIRVSQGKEVIFHGAAGAKPLGMAFIETQWSDSEEPPYSIGRRIFASGESEYFLNQNRLRLKDLKEELRKLGFLVDSIGVAVVDNTKLQSLFEFRPSDKFSLFEMASGTYAVKEKLASVKSSLTRIGEKVSRLKERENELNLQIEKVSEHARQEEKYLSEEKLFIALRKEYFNLLIQQRLKKIKGLESEKEEVEKELKHLGEEGVGLDLLFNKQQELLQEKEKLKSQILERLESLREELRSLEQQIYFHLTEARQREKNKLLNREALNELEPKLALLRKNVEDLRNNPLYHETLDELEEKEKEFQKKVSEFRIRKDSYNEQINQLKQEWSRLETSIEYLTEELASIDREQSSLDFSSTELVQQIESLQIQLSTLQEESRKFIKKREQLKEKLDRKKALLVKIRNGLREYEPEEKIDQRIADLSQNLIQKGWPGKVVYAFNWLFKDYTAILRTEGNLNLNDSSPKTGQGFVYLDILPPSNYWKIFTKKQIIDALKNREVPQVNMISSDGNIVYRRDGVLIFPRKLITNQSGVRFYRSWQKRGAALQKRIQEGEKDISGYLVKENQLEKELTKIEGELQVLQLRYDDLQKEKKKKIEKIELINLKKQSFLSEKEILGEKLDRLGWEKEDIDNEVNQLEDELREIHNQRFEREKLRSTEDKLQGELTTIEMLIEKSVFSLQNIENSRNQSLDIWKEIIFKIKKLNEEHQFELNRKKVSFAAVDEIRERCNDIELQREKRKDRQDSLSYKREKLYLQKEKWDFEIQEYTTRLDEYQEWQTDDLPLPSFTDIHHLEQMITEKENRLKTWEIRRGSISQLRDLKERQNYLKEKLTFFQDAMARFEKNRIECELLCQELFNEFLLEVNFHFQKNFQRVFNGGRAKIEIEEQNLEIVIQIPGKKKQRLSLLSSGEKALTALCLFFALFKSGGYRFCFFDEVDATLDHFNSVRLADLMKEFSHECQIIIVTHQEEIMEASDRIIGVTMDEPGISRVVTLSGKNLSLLSSQN</sequence>
<feature type="coiled-coil region" evidence="2">
    <location>
        <begin position="229"/>
        <end position="458"/>
    </location>
</feature>
<evidence type="ECO:0000313" key="4">
    <source>
        <dbReference type="EMBL" id="OQA59760.1"/>
    </source>
</evidence>
<dbReference type="PIRSF" id="PIRSF005719">
    <property type="entry name" value="SMC"/>
    <property type="match status" value="1"/>
</dbReference>
<protein>
    <submittedName>
        <fullName evidence="4">Chromosome partition protein Smc</fullName>
    </submittedName>
</protein>
<keyword evidence="1 2" id="KW-0175">Coiled coil</keyword>
<evidence type="ECO:0000256" key="1">
    <source>
        <dbReference type="ARBA" id="ARBA00023054"/>
    </source>
</evidence>
<evidence type="ECO:0000256" key="2">
    <source>
        <dbReference type="SAM" id="Coils"/>
    </source>
</evidence>
<name>A0A1V5SYZ7_9BACT</name>
<reference evidence="4" key="1">
    <citation type="submission" date="2017-02" db="EMBL/GenBank/DDBJ databases">
        <title>Delving into the versatile metabolic prowess of the omnipresent phylum Bacteroidetes.</title>
        <authorList>
            <person name="Nobu M.K."/>
            <person name="Mei R."/>
            <person name="Narihiro T."/>
            <person name="Kuroda K."/>
            <person name="Liu W.-T."/>
        </authorList>
    </citation>
    <scope>NUCLEOTIDE SEQUENCE</scope>
    <source>
        <strain evidence="4">ADurb.Bin276</strain>
    </source>
</reference>
<dbReference type="SUPFAM" id="SSF52540">
    <property type="entry name" value="P-loop containing nucleoside triphosphate hydrolases"/>
    <property type="match status" value="1"/>
</dbReference>
<dbReference type="Proteomes" id="UP000485569">
    <property type="component" value="Unassembled WGS sequence"/>
</dbReference>
<accession>A0A1V5SYZ7</accession>
<dbReference type="GO" id="GO:0016887">
    <property type="term" value="F:ATP hydrolysis activity"/>
    <property type="evidence" value="ECO:0007669"/>
    <property type="project" value="InterPro"/>
</dbReference>
<dbReference type="Pfam" id="PF02463">
    <property type="entry name" value="SMC_N"/>
    <property type="match status" value="1"/>
</dbReference>
<organism evidence="4">
    <name type="scientific">Candidatus Atribacter allofermentans</name>
    <dbReference type="NCBI Taxonomy" id="1852833"/>
    <lineage>
        <taxon>Bacteria</taxon>
        <taxon>Pseudomonadati</taxon>
        <taxon>Atribacterota</taxon>
        <taxon>Atribacteria</taxon>
        <taxon>Atribacterales</taxon>
        <taxon>Atribacteraceae</taxon>
        <taxon>Atribacter</taxon>
    </lineage>
</organism>
<proteinExistence type="predicted"/>
<dbReference type="InterPro" id="IPR003395">
    <property type="entry name" value="RecF/RecN/SMC_N"/>
</dbReference>
<dbReference type="GO" id="GO:0005524">
    <property type="term" value="F:ATP binding"/>
    <property type="evidence" value="ECO:0007669"/>
    <property type="project" value="InterPro"/>
</dbReference>
<dbReference type="InterPro" id="IPR027417">
    <property type="entry name" value="P-loop_NTPase"/>
</dbReference>
<comment type="caution">
    <text evidence="4">The sequence shown here is derived from an EMBL/GenBank/DDBJ whole genome shotgun (WGS) entry which is preliminary data.</text>
</comment>
<dbReference type="Gene3D" id="3.40.50.300">
    <property type="entry name" value="P-loop containing nucleotide triphosphate hydrolases"/>
    <property type="match status" value="2"/>
</dbReference>
<evidence type="ECO:0000259" key="3">
    <source>
        <dbReference type="Pfam" id="PF02463"/>
    </source>
</evidence>
<dbReference type="PANTHER" id="PTHR43977">
    <property type="entry name" value="STRUCTURAL MAINTENANCE OF CHROMOSOMES PROTEIN 3"/>
    <property type="match status" value="1"/>
</dbReference>
<gene>
    <name evidence="4" type="primary">smc_1</name>
    <name evidence="4" type="ORF">BWY41_00789</name>
</gene>
<dbReference type="EMBL" id="MWBQ01000047">
    <property type="protein sequence ID" value="OQA59760.1"/>
    <property type="molecule type" value="Genomic_DNA"/>
</dbReference>
<feature type="coiled-coil region" evidence="2">
    <location>
        <begin position="615"/>
        <end position="698"/>
    </location>
</feature>
<dbReference type="AlphaFoldDB" id="A0A1V5SYZ7"/>